<evidence type="ECO:0000313" key="1">
    <source>
        <dbReference type="EMBL" id="MBZ7987417.1"/>
    </source>
</evidence>
<proteinExistence type="predicted"/>
<sequence length="139" mass="14768">MLFSAILASSLFAAANSQTGCGLGSVIIQNPNNAILYALQATFNSTSANQTFGISSGTLNCQKTELVSNEKALNFANANADALSNEIALGQGEYLDTLLALLDIQNNDEFKEKLRANYIAIYKDKNTQGANIVDAISIL</sequence>
<evidence type="ECO:0000313" key="2">
    <source>
        <dbReference type="Proteomes" id="UP000786183"/>
    </source>
</evidence>
<keyword evidence="2" id="KW-1185">Reference proteome</keyword>
<dbReference type="InterPro" id="IPR021383">
    <property type="entry name" value="DUF3015"/>
</dbReference>
<dbReference type="Pfam" id="PF11220">
    <property type="entry name" value="DUF3015"/>
    <property type="match status" value="1"/>
</dbReference>
<gene>
    <name evidence="1" type="ORF">AVCANL283_04775</name>
</gene>
<protein>
    <submittedName>
        <fullName evidence="1">DUF3015 family protein</fullName>
    </submittedName>
</protein>
<dbReference type="EMBL" id="JACGBB010000008">
    <property type="protein sequence ID" value="MBZ7987417.1"/>
    <property type="molecule type" value="Genomic_DNA"/>
</dbReference>
<comment type="caution">
    <text evidence="1">The sequence shown here is derived from an EMBL/GenBank/DDBJ whole genome shotgun (WGS) entry which is preliminary data.</text>
</comment>
<name>A0ABS7WT08_9BACT</name>
<reference evidence="1 2" key="1">
    <citation type="submission" date="2020-07" db="EMBL/GenBank/DDBJ databases">
        <title>Transfer of Campylobacter canadensis to the novel genus Avispirillum gen. nov., that also includes two novel species recovered from migratory waterfowl: Avispirillum anseris sp. nov. and Avispirillum brantae sp. nov.</title>
        <authorList>
            <person name="Miller W.G."/>
            <person name="Chapman M.H."/>
            <person name="Yee E."/>
            <person name="Inglis G.D."/>
        </authorList>
    </citation>
    <scope>NUCLEOTIDE SEQUENCE [LARGE SCALE GENOMIC DNA]</scope>
    <source>
        <strain evidence="1 2">L283</strain>
    </source>
</reference>
<organism evidence="1 2">
    <name type="scientific">Campylobacter canadensis</name>
    <dbReference type="NCBI Taxonomy" id="449520"/>
    <lineage>
        <taxon>Bacteria</taxon>
        <taxon>Pseudomonadati</taxon>
        <taxon>Campylobacterota</taxon>
        <taxon>Epsilonproteobacteria</taxon>
        <taxon>Campylobacterales</taxon>
        <taxon>Campylobacteraceae</taxon>
        <taxon>Campylobacter</taxon>
    </lineage>
</organism>
<accession>A0ABS7WT08</accession>
<dbReference type="Proteomes" id="UP000786183">
    <property type="component" value="Unassembled WGS sequence"/>
</dbReference>